<accession>A0A0L0P3Z1</accession>
<evidence type="ECO:0000313" key="2">
    <source>
        <dbReference type="EMBL" id="KNE01082.1"/>
    </source>
</evidence>
<reference evidence="3" key="1">
    <citation type="journal article" date="2015" name="BMC Genomics">
        <title>Draft genome of a commonly misdiagnosed multidrug resistant pathogen Candida auris.</title>
        <authorList>
            <person name="Chatterjee S."/>
            <person name="Alampalli S.V."/>
            <person name="Nageshan R.K."/>
            <person name="Chettiar S.T."/>
            <person name="Joshi S."/>
            <person name="Tatu U.S."/>
        </authorList>
    </citation>
    <scope>NUCLEOTIDE SEQUENCE [LARGE SCALE GENOMIC DNA]</scope>
    <source>
        <strain evidence="3">6684</strain>
    </source>
</reference>
<dbReference type="PROSITE" id="PS51257">
    <property type="entry name" value="PROKAR_LIPOPROTEIN"/>
    <property type="match status" value="1"/>
</dbReference>
<name>A0A0L0P3Z1_CANAR</name>
<dbReference type="AlphaFoldDB" id="A0A0L0P3Z1"/>
<protein>
    <submittedName>
        <fullName evidence="2">Uncharacterized protein</fullName>
    </submittedName>
</protein>
<keyword evidence="1" id="KW-1133">Transmembrane helix</keyword>
<dbReference type="VEuPathDB" id="FungiDB:QG37_01956"/>
<evidence type="ECO:0000256" key="1">
    <source>
        <dbReference type="SAM" id="Phobius"/>
    </source>
</evidence>
<dbReference type="EMBL" id="LGST01000016">
    <property type="protein sequence ID" value="KNE01082.1"/>
    <property type="molecule type" value="Genomic_DNA"/>
</dbReference>
<dbReference type="Proteomes" id="UP000037122">
    <property type="component" value="Unassembled WGS sequence"/>
</dbReference>
<proteinExistence type="predicted"/>
<comment type="caution">
    <text evidence="2">The sequence shown here is derived from an EMBL/GenBank/DDBJ whole genome shotgun (WGS) entry which is preliminary data.</text>
</comment>
<organism evidence="2 3">
    <name type="scientific">Candidozyma auris</name>
    <name type="common">Yeast</name>
    <name type="synonym">Candida auris</name>
    <dbReference type="NCBI Taxonomy" id="498019"/>
    <lineage>
        <taxon>Eukaryota</taxon>
        <taxon>Fungi</taxon>
        <taxon>Dikarya</taxon>
        <taxon>Ascomycota</taxon>
        <taxon>Saccharomycotina</taxon>
        <taxon>Pichiomycetes</taxon>
        <taxon>Metschnikowiaceae</taxon>
        <taxon>Candidozyma</taxon>
    </lineage>
</organism>
<feature type="transmembrane region" description="Helical" evidence="1">
    <location>
        <begin position="12"/>
        <end position="32"/>
    </location>
</feature>
<gene>
    <name evidence="2" type="ORF">QG37_01956</name>
</gene>
<evidence type="ECO:0000313" key="3">
    <source>
        <dbReference type="Proteomes" id="UP000037122"/>
    </source>
</evidence>
<keyword evidence="1" id="KW-0472">Membrane</keyword>
<keyword evidence="1" id="KW-0812">Transmembrane</keyword>
<sequence length="48" mass="5485">MRYVEDSIGENWWFNCAGLGCLLGTNFAAITLREREAGVVEISEEMRF</sequence>